<reference evidence="2" key="1">
    <citation type="journal article" date="2004" name="Genome Res.">
        <title>The status, quality, and expansion of the NIH full-length cDNA project: the Mammalian Gene Collection (MGC).</title>
        <authorList>
            <consortium name="The MGC Project Team"/>
            <person name="Gerhard D.S."/>
            <person name="Wagner L."/>
            <person name="Feingold E.A."/>
            <person name="Shenmen C.M."/>
            <person name="Grouse L.H."/>
            <person name="Schuler G."/>
            <person name="Klein S.L."/>
            <person name="Old S."/>
            <person name="Rasooly R."/>
            <person name="Good P."/>
            <person name="Guyer M."/>
            <person name="Peck A.M."/>
            <person name="Derge J.G."/>
            <person name="Lipman D."/>
            <person name="Collins F.S."/>
            <person name="Jang W."/>
            <person name="Sherry S."/>
            <person name="Feolo M."/>
            <person name="Misquitta L."/>
            <person name="Lee E."/>
            <person name="Rotmistrovsky K."/>
            <person name="Greenhut S.F."/>
            <person name="Schaefer C.F."/>
            <person name="Buetow K."/>
            <person name="Bonner T.I."/>
            <person name="Haussler D."/>
            <person name="Kent J."/>
            <person name="Kiekhaus M."/>
            <person name="Furey T."/>
            <person name="Brent M."/>
            <person name="Prange C."/>
            <person name="Schreiber K."/>
            <person name="Shapiro N."/>
            <person name="Bhat N.K."/>
            <person name="Hopkins R.F."/>
            <person name="Hsie F."/>
            <person name="Driscoll T."/>
            <person name="Soares M.B."/>
            <person name="Casavant T.L."/>
            <person name="Scheetz T.E."/>
            <person name="Brown-stein M.J."/>
            <person name="Usdin T.B."/>
            <person name="Toshiyuki S."/>
            <person name="Carninci P."/>
            <person name="Piao Y."/>
            <person name="Dudekula D.B."/>
            <person name="Ko M.S."/>
            <person name="Kawakami K."/>
            <person name="Suzuki Y."/>
            <person name="Sugano S."/>
            <person name="Gruber C.E."/>
            <person name="Smith M.R."/>
            <person name="Simmons B."/>
            <person name="Moore T."/>
            <person name="Waterman R."/>
            <person name="Johnson S.L."/>
            <person name="Ruan Y."/>
            <person name="Wei C.L."/>
            <person name="Mathavan S."/>
            <person name="Gunaratne P.H."/>
            <person name="Wu J."/>
            <person name="Garcia A.M."/>
            <person name="Hulyk S.W."/>
            <person name="Fuh E."/>
            <person name="Yuan Y."/>
            <person name="Sneed A."/>
            <person name="Kowis C."/>
            <person name="Hodgson A."/>
            <person name="Muzny D.M."/>
            <person name="McPherson J."/>
            <person name="Gibbs R.A."/>
            <person name="Fahey J."/>
            <person name="Helton E."/>
            <person name="Ketteman M."/>
            <person name="Madan A."/>
            <person name="Rodrigues S."/>
            <person name="Sanchez A."/>
            <person name="Whiting M."/>
            <person name="Madari A."/>
            <person name="Young A.C."/>
            <person name="Wetherby K.D."/>
            <person name="Granite S.J."/>
            <person name="Kwong P.N."/>
            <person name="Brinkley C.P."/>
            <person name="Pearson R.L."/>
            <person name="Bouffard G.G."/>
            <person name="Blakesly R.W."/>
            <person name="Green E.D."/>
            <person name="Dickson M.C."/>
            <person name="Rodriguez A.C."/>
            <person name="Grimwood J."/>
            <person name="Schmutz J."/>
            <person name="Myers R.M."/>
            <person name="Butterfield Y.S."/>
            <person name="Griffith M."/>
            <person name="Griffith O.L."/>
            <person name="Krzywinski M.I."/>
            <person name="Liao N."/>
            <person name="Morin R."/>
            <person name="Morrin R."/>
            <person name="Palmquist D."/>
            <person name="Petrescu A.S."/>
            <person name="Skalska U."/>
            <person name="Smailus D.E."/>
            <person name="Stott J.M."/>
            <person name="Schnerch A."/>
            <person name="Schein J.E."/>
            <person name="Jones S.J."/>
            <person name="Holt R.A."/>
            <person name="Baross A."/>
            <person name="Marra M.A."/>
            <person name="Clifton S."/>
            <person name="Makowski K.A."/>
            <person name="Bosak S."/>
            <person name="Malek J."/>
        </authorList>
    </citation>
    <scope>NUCLEOTIDE SEQUENCE [LARGE SCALE MRNA]</scope>
    <source>
        <strain evidence="2">Mix FVB/N</strain>
        <tissue evidence="2">Mammary tumor. WAP-TGF alpha model. 7 months old</tissue>
    </source>
</reference>
<dbReference type="MGI" id="MGI:1336188">
    <property type="gene designation" value="Nxph3"/>
</dbReference>
<gene>
    <name evidence="2 3" type="primary">Nxph3</name>
</gene>
<proteinExistence type="evidence at transcript level"/>
<dbReference type="EMBL" id="BC008114">
    <property type="protein sequence ID" value="AAH08114.1"/>
    <property type="molecule type" value="mRNA"/>
</dbReference>
<accession>Q91VW1</accession>
<dbReference type="AGR" id="MGI:1336188"/>
<name>Q91VW1_MOUSE</name>
<dbReference type="AlphaFoldDB" id="Q91VW1"/>
<evidence type="ECO:0000256" key="1">
    <source>
        <dbReference type="SAM" id="MobiDB-lite"/>
    </source>
</evidence>
<protein>
    <submittedName>
        <fullName evidence="2">Nxph3 protein</fullName>
    </submittedName>
</protein>
<evidence type="ECO:0000313" key="3">
    <source>
        <dbReference type="MGI" id="MGI:1336188"/>
    </source>
</evidence>
<organism evidence="2">
    <name type="scientific">Mus musculus</name>
    <name type="common">Mouse</name>
    <dbReference type="NCBI Taxonomy" id="10090"/>
    <lineage>
        <taxon>Eukaryota</taxon>
        <taxon>Metazoa</taxon>
        <taxon>Chordata</taxon>
        <taxon>Craniata</taxon>
        <taxon>Vertebrata</taxon>
        <taxon>Euteleostomi</taxon>
        <taxon>Mammalia</taxon>
        <taxon>Eutheria</taxon>
        <taxon>Euarchontoglires</taxon>
        <taxon>Glires</taxon>
        <taxon>Rodentia</taxon>
        <taxon>Myomorpha</taxon>
        <taxon>Muroidea</taxon>
        <taxon>Muridae</taxon>
        <taxon>Murinae</taxon>
        <taxon>Mus</taxon>
        <taxon>Mus</taxon>
    </lineage>
</organism>
<sequence>MATSSPPLGVCCHDSRSPARPFLSRNPLSLPPAPLYR</sequence>
<evidence type="ECO:0000313" key="2">
    <source>
        <dbReference type="EMBL" id="AAH08114.1"/>
    </source>
</evidence>
<feature type="region of interest" description="Disordered" evidence="1">
    <location>
        <begin position="1"/>
        <end position="37"/>
    </location>
</feature>